<feature type="transmembrane region" description="Helical" evidence="3">
    <location>
        <begin position="271"/>
        <end position="290"/>
    </location>
</feature>
<dbReference type="InterPro" id="IPR000160">
    <property type="entry name" value="GGDEF_dom"/>
</dbReference>
<keyword evidence="7" id="KW-1185">Reference proteome</keyword>
<evidence type="ECO:0000256" key="3">
    <source>
        <dbReference type="SAM" id="Phobius"/>
    </source>
</evidence>
<gene>
    <name evidence="6" type="ORF">ACFOEI_13015</name>
</gene>
<comment type="caution">
    <text evidence="6">The sequence shown here is derived from an EMBL/GenBank/DDBJ whole genome shotgun (WGS) entry which is preliminary data.</text>
</comment>
<evidence type="ECO:0000256" key="2">
    <source>
        <dbReference type="ARBA" id="ARBA00034247"/>
    </source>
</evidence>
<name>A0ABV7M3B6_9GAMM</name>
<dbReference type="InterPro" id="IPR007892">
    <property type="entry name" value="CHASE4"/>
</dbReference>
<organism evidence="6 7">
    <name type="scientific">Modicisalibacter luteus</name>
    <dbReference type="NCBI Taxonomy" id="453962"/>
    <lineage>
        <taxon>Bacteria</taxon>
        <taxon>Pseudomonadati</taxon>
        <taxon>Pseudomonadota</taxon>
        <taxon>Gammaproteobacteria</taxon>
        <taxon>Oceanospirillales</taxon>
        <taxon>Halomonadaceae</taxon>
        <taxon>Modicisalibacter</taxon>
    </lineage>
</organism>
<protein>
    <recommendedName>
        <fullName evidence="1">diguanylate cyclase</fullName>
        <ecNumber evidence="1">2.7.7.65</ecNumber>
    </recommendedName>
</protein>
<dbReference type="PROSITE" id="PS50885">
    <property type="entry name" value="HAMP"/>
    <property type="match status" value="1"/>
</dbReference>
<accession>A0ABV7M3B6</accession>
<dbReference type="InterPro" id="IPR029787">
    <property type="entry name" value="Nucleotide_cyclase"/>
</dbReference>
<evidence type="ECO:0000313" key="6">
    <source>
        <dbReference type="EMBL" id="MFC3292975.1"/>
    </source>
</evidence>
<feature type="domain" description="HAMP" evidence="4">
    <location>
        <begin position="292"/>
        <end position="347"/>
    </location>
</feature>
<dbReference type="PROSITE" id="PS50887">
    <property type="entry name" value="GGDEF"/>
    <property type="match status" value="1"/>
</dbReference>
<keyword evidence="3" id="KW-1133">Transmembrane helix</keyword>
<evidence type="ECO:0000313" key="7">
    <source>
        <dbReference type="Proteomes" id="UP001595640"/>
    </source>
</evidence>
<dbReference type="EMBL" id="JBHRUH010000031">
    <property type="protein sequence ID" value="MFC3292975.1"/>
    <property type="molecule type" value="Genomic_DNA"/>
</dbReference>
<dbReference type="PANTHER" id="PTHR45138">
    <property type="entry name" value="REGULATORY COMPONENTS OF SENSORY TRANSDUCTION SYSTEM"/>
    <property type="match status" value="1"/>
</dbReference>
<dbReference type="SUPFAM" id="SSF55073">
    <property type="entry name" value="Nucleotide cyclase"/>
    <property type="match status" value="1"/>
</dbReference>
<keyword evidence="6" id="KW-0808">Transferase</keyword>
<dbReference type="SUPFAM" id="SSF158472">
    <property type="entry name" value="HAMP domain-like"/>
    <property type="match status" value="1"/>
</dbReference>
<dbReference type="CDD" id="cd06225">
    <property type="entry name" value="HAMP"/>
    <property type="match status" value="1"/>
</dbReference>
<proteinExistence type="predicted"/>
<dbReference type="Proteomes" id="UP001595640">
    <property type="component" value="Unassembled WGS sequence"/>
</dbReference>
<dbReference type="GO" id="GO:0052621">
    <property type="term" value="F:diguanylate cyclase activity"/>
    <property type="evidence" value="ECO:0007669"/>
    <property type="project" value="UniProtKB-EC"/>
</dbReference>
<dbReference type="Gene3D" id="6.10.340.10">
    <property type="match status" value="1"/>
</dbReference>
<reference evidence="7" key="1">
    <citation type="journal article" date="2019" name="Int. J. Syst. Evol. Microbiol.">
        <title>The Global Catalogue of Microorganisms (GCM) 10K type strain sequencing project: providing services to taxonomists for standard genome sequencing and annotation.</title>
        <authorList>
            <consortium name="The Broad Institute Genomics Platform"/>
            <consortium name="The Broad Institute Genome Sequencing Center for Infectious Disease"/>
            <person name="Wu L."/>
            <person name="Ma J."/>
        </authorList>
    </citation>
    <scope>NUCLEOTIDE SEQUENCE [LARGE SCALE GENOMIC DNA]</scope>
    <source>
        <strain evidence="7">KCTC 12847</strain>
    </source>
</reference>
<keyword evidence="3" id="KW-0472">Membrane</keyword>
<dbReference type="InterPro" id="IPR043128">
    <property type="entry name" value="Rev_trsase/Diguanyl_cyclase"/>
</dbReference>
<dbReference type="PANTHER" id="PTHR45138:SF9">
    <property type="entry name" value="DIGUANYLATE CYCLASE DGCM-RELATED"/>
    <property type="match status" value="1"/>
</dbReference>
<dbReference type="EC" id="2.7.7.65" evidence="1"/>
<dbReference type="Gene3D" id="3.30.70.270">
    <property type="match status" value="1"/>
</dbReference>
<dbReference type="Pfam" id="PF05228">
    <property type="entry name" value="CHASE4"/>
    <property type="match status" value="1"/>
</dbReference>
<dbReference type="SMART" id="SM00267">
    <property type="entry name" value="GGDEF"/>
    <property type="match status" value="1"/>
</dbReference>
<dbReference type="CDD" id="cd01949">
    <property type="entry name" value="GGDEF"/>
    <property type="match status" value="1"/>
</dbReference>
<dbReference type="Pfam" id="PF00990">
    <property type="entry name" value="GGDEF"/>
    <property type="match status" value="1"/>
</dbReference>
<sequence length="523" mass="58528">MSLSSLRLRFLLALTALCLAAMGALGLIAHFIIHPALLEEERMLAKAELDRLERTMDSDRLALLAMVKDWATWDDTYNFMQGKHTSYTKSNFSRIMFEDMNYQFMLFFATDGSIQWTAGIDPVSDAYASCPGTVGACAWAENTAKRLRPLVRYRPDEGMAYMDITPQPVFIALYPILRTDESGPPQGWLAQIRLLDEKWQAHVENQTGLPVVLRSASQEDLRQGLRLDRPNDHLMTISRPITRVPGSESLLLQSHLPRKDFFTQLATFRYAQFWTAGLLLAVIAIVLILLESMVLRPLRQFATFTQRLQTRDDNLPLPNGLLKRRDELGTLAREFQQLLEFQRRQTSSLVELSHHDPLTGLANRRLFDQRLEEALNLTQRRSQPMALLMVDIDCFKAYNDHLGHPAGDVCLKAIADTMQSQFSQPLQLVARTGGEEFSIILPGSSATLANRLANSLRLAIETLGLPHPACEAGSVTVSIGIGHITPEQSRSAQELIDAADAALYAAKQAGRNRVSTEGEQVTS</sequence>
<evidence type="ECO:0000256" key="1">
    <source>
        <dbReference type="ARBA" id="ARBA00012528"/>
    </source>
</evidence>
<comment type="catalytic activity">
    <reaction evidence="2">
        <text>2 GTP = 3',3'-c-di-GMP + 2 diphosphate</text>
        <dbReference type="Rhea" id="RHEA:24898"/>
        <dbReference type="ChEBI" id="CHEBI:33019"/>
        <dbReference type="ChEBI" id="CHEBI:37565"/>
        <dbReference type="ChEBI" id="CHEBI:58805"/>
        <dbReference type="EC" id="2.7.7.65"/>
    </reaction>
</comment>
<feature type="domain" description="GGDEF" evidence="5">
    <location>
        <begin position="383"/>
        <end position="519"/>
    </location>
</feature>
<dbReference type="InterPro" id="IPR050469">
    <property type="entry name" value="Diguanylate_Cyclase"/>
</dbReference>
<keyword evidence="3" id="KW-0812">Transmembrane</keyword>
<dbReference type="RefSeq" id="WP_169338664.1">
    <property type="nucleotide sequence ID" value="NZ_BMXD01000001.1"/>
</dbReference>
<evidence type="ECO:0000259" key="4">
    <source>
        <dbReference type="PROSITE" id="PS50885"/>
    </source>
</evidence>
<keyword evidence="6" id="KW-0548">Nucleotidyltransferase</keyword>
<evidence type="ECO:0000259" key="5">
    <source>
        <dbReference type="PROSITE" id="PS50887"/>
    </source>
</evidence>
<dbReference type="InterPro" id="IPR003660">
    <property type="entry name" value="HAMP_dom"/>
</dbReference>
<dbReference type="NCBIfam" id="TIGR00254">
    <property type="entry name" value="GGDEF"/>
    <property type="match status" value="1"/>
</dbReference>